<organism evidence="8">
    <name type="scientific">Salvia splendens</name>
    <name type="common">Scarlet sage</name>
    <dbReference type="NCBI Taxonomy" id="180675"/>
    <lineage>
        <taxon>Eukaryota</taxon>
        <taxon>Viridiplantae</taxon>
        <taxon>Streptophyta</taxon>
        <taxon>Embryophyta</taxon>
        <taxon>Tracheophyta</taxon>
        <taxon>Spermatophyta</taxon>
        <taxon>Magnoliopsida</taxon>
        <taxon>eudicotyledons</taxon>
        <taxon>Gunneridae</taxon>
        <taxon>Pentapetalae</taxon>
        <taxon>asterids</taxon>
        <taxon>lamiids</taxon>
        <taxon>Lamiales</taxon>
        <taxon>Lamiaceae</taxon>
        <taxon>Nepetoideae</taxon>
        <taxon>Mentheae</taxon>
        <taxon>Salviinae</taxon>
        <taxon>Salvia</taxon>
        <taxon>Salvia subgen. Calosphace</taxon>
        <taxon>core Calosphace</taxon>
    </lineage>
</organism>
<name>A0A8X8ZCI2_SALSN</name>
<dbReference type="Pfam" id="PF01694">
    <property type="entry name" value="Rhomboid"/>
    <property type="match status" value="1"/>
</dbReference>
<reference evidence="8" key="1">
    <citation type="submission" date="2018-01" db="EMBL/GenBank/DDBJ databases">
        <authorList>
            <person name="Mao J.F."/>
        </authorList>
    </citation>
    <scope>NUCLEOTIDE SEQUENCE</scope>
    <source>
        <strain evidence="8">Huo1</strain>
        <tissue evidence="8">Leaf</tissue>
    </source>
</reference>
<evidence type="ECO:0000256" key="1">
    <source>
        <dbReference type="ARBA" id="ARBA00004141"/>
    </source>
</evidence>
<sequence>MIRQNSVLVHHSDIHKYAHRLEFKLAFYEATLSGVWDLLQSVNHVSPSLLLIQIYMASVSGTRSLFCTDNNLLCAKAIKRNRWKCETGTKVDELMLQASLPPRKQEGLLCPSITRNHRMEKYCIVTKATSSSLEHLSSLNSFLEKLHDYTKQPSSRDSKEMSESFGEIDDVKADNGLRSLENYLVKIKGEVESETIFNKDTKESVDTSAGKDLGMVGEMSFKNYKGITLANTEGKQQSSIDASDFYLIGVLVSINIAVFLFEIATPVKSSTFELFSLPTVYGAKINNLILQGEWWRLVTPIFLHSGIIHIALGSRALFTFGLEVCRKYGSFTFLLLYALGGISGNLFSFLHTPEASVGGTEPVFAIIGAWLIYQFQSEDEISGDVYERMFRNAIIMTACICVLSNFSPIDDWAHFGTAFVGISYGFVTSPIVQVKDASTEAGQHERITFVRRYSDPCKSLLYFSLFVLLLSCLPLVFEPPVDLI</sequence>
<evidence type="ECO:0000256" key="2">
    <source>
        <dbReference type="ARBA" id="ARBA00009045"/>
    </source>
</evidence>
<feature type="transmembrane region" description="Helical" evidence="6">
    <location>
        <begin position="330"/>
        <end position="349"/>
    </location>
</feature>
<comment type="subcellular location">
    <subcellularLocation>
        <location evidence="1">Membrane</location>
        <topology evidence="1">Multi-pass membrane protein</topology>
    </subcellularLocation>
</comment>
<dbReference type="AlphaFoldDB" id="A0A8X8ZCI2"/>
<accession>A0A8X8ZCI2</accession>
<keyword evidence="5 6" id="KW-0472">Membrane</keyword>
<keyword evidence="4 6" id="KW-1133">Transmembrane helix</keyword>
<dbReference type="PANTHER" id="PTHR43731">
    <property type="entry name" value="RHOMBOID PROTEASE"/>
    <property type="match status" value="1"/>
</dbReference>
<evidence type="ECO:0000256" key="5">
    <source>
        <dbReference type="ARBA" id="ARBA00023136"/>
    </source>
</evidence>
<reference evidence="8" key="2">
    <citation type="submission" date="2020-08" db="EMBL/GenBank/DDBJ databases">
        <title>Plant Genome Project.</title>
        <authorList>
            <person name="Zhang R.-G."/>
        </authorList>
    </citation>
    <scope>NUCLEOTIDE SEQUENCE</scope>
    <source>
        <strain evidence="8">Huo1</strain>
        <tissue evidence="8">Leaf</tissue>
    </source>
</reference>
<proteinExistence type="inferred from homology"/>
<dbReference type="InterPro" id="IPR035952">
    <property type="entry name" value="Rhomboid-like_sf"/>
</dbReference>
<comment type="similarity">
    <text evidence="2">Belongs to the peptidase S54 family.</text>
</comment>
<evidence type="ECO:0000256" key="4">
    <source>
        <dbReference type="ARBA" id="ARBA00022989"/>
    </source>
</evidence>
<dbReference type="GO" id="GO:0016020">
    <property type="term" value="C:membrane"/>
    <property type="evidence" value="ECO:0007669"/>
    <property type="project" value="UniProtKB-SubCell"/>
</dbReference>
<dbReference type="EMBL" id="PNBA02000015">
    <property type="protein sequence ID" value="KAG6399896.1"/>
    <property type="molecule type" value="Genomic_DNA"/>
</dbReference>
<evidence type="ECO:0000256" key="3">
    <source>
        <dbReference type="ARBA" id="ARBA00022692"/>
    </source>
</evidence>
<feature type="transmembrane region" description="Helical" evidence="6">
    <location>
        <begin position="245"/>
        <end position="264"/>
    </location>
</feature>
<evidence type="ECO:0000256" key="6">
    <source>
        <dbReference type="SAM" id="Phobius"/>
    </source>
</evidence>
<evidence type="ECO:0000259" key="7">
    <source>
        <dbReference type="Pfam" id="PF01694"/>
    </source>
</evidence>
<dbReference type="InterPro" id="IPR022764">
    <property type="entry name" value="Peptidase_S54_rhomboid_dom"/>
</dbReference>
<dbReference type="PANTHER" id="PTHR43731:SF30">
    <property type="entry name" value="RHOMBOID-LIKE PROTEIN 9, CHLOROPLASTIC"/>
    <property type="match status" value="1"/>
</dbReference>
<feature type="transmembrane region" description="Helical" evidence="6">
    <location>
        <begin position="460"/>
        <end position="477"/>
    </location>
</feature>
<feature type="transmembrane region" description="Helical" evidence="6">
    <location>
        <begin position="412"/>
        <end position="432"/>
    </location>
</feature>
<keyword evidence="3 6" id="KW-0812">Transmembrane</keyword>
<dbReference type="InterPro" id="IPR050925">
    <property type="entry name" value="Rhomboid_protease_S54"/>
</dbReference>
<comment type="caution">
    <text evidence="8">The sequence shown here is derived from an EMBL/GenBank/DDBJ whole genome shotgun (WGS) entry which is preliminary data.</text>
</comment>
<dbReference type="GO" id="GO:0004252">
    <property type="term" value="F:serine-type endopeptidase activity"/>
    <property type="evidence" value="ECO:0007669"/>
    <property type="project" value="InterPro"/>
</dbReference>
<dbReference type="SUPFAM" id="SSF144091">
    <property type="entry name" value="Rhomboid-like"/>
    <property type="match status" value="1"/>
</dbReference>
<feature type="transmembrane region" description="Helical" evidence="6">
    <location>
        <begin position="297"/>
        <end position="318"/>
    </location>
</feature>
<dbReference type="Proteomes" id="UP000298416">
    <property type="component" value="Unassembled WGS sequence"/>
</dbReference>
<gene>
    <name evidence="8" type="ORF">SASPL_141381</name>
</gene>
<protein>
    <recommendedName>
        <fullName evidence="7">Peptidase S54 rhomboid domain-containing protein</fullName>
    </recommendedName>
</protein>
<dbReference type="Gene3D" id="1.20.1540.10">
    <property type="entry name" value="Rhomboid-like"/>
    <property type="match status" value="1"/>
</dbReference>
<feature type="domain" description="Peptidase S54 rhomboid" evidence="7">
    <location>
        <begin position="292"/>
        <end position="429"/>
    </location>
</feature>
<evidence type="ECO:0000313" key="8">
    <source>
        <dbReference type="EMBL" id="KAG6399896.1"/>
    </source>
</evidence>
<keyword evidence="9" id="KW-1185">Reference proteome</keyword>
<evidence type="ECO:0000313" key="9">
    <source>
        <dbReference type="Proteomes" id="UP000298416"/>
    </source>
</evidence>